<keyword evidence="8" id="KW-0675">Receptor</keyword>
<dbReference type="OrthoDB" id="8836910at2759"/>
<keyword evidence="4 11" id="KW-0732">Signal</keyword>
<keyword evidence="6" id="KW-0472">Membrane</keyword>
<dbReference type="SMART" id="SM00409">
    <property type="entry name" value="IG"/>
    <property type="match status" value="2"/>
</dbReference>
<keyword evidence="7" id="KW-1015">Disulfide bond</keyword>
<accession>A0A9R0AWB2</accession>
<keyword evidence="10" id="KW-0393">Immunoglobulin domain</keyword>
<dbReference type="PROSITE" id="PS50835">
    <property type="entry name" value="IG_LIKE"/>
    <property type="match status" value="1"/>
</dbReference>
<dbReference type="GO" id="GO:0042102">
    <property type="term" value="P:positive regulation of T cell proliferation"/>
    <property type="evidence" value="ECO:0007669"/>
    <property type="project" value="TreeGrafter"/>
</dbReference>
<dbReference type="PANTHER" id="PTHR25466">
    <property type="entry name" value="T-LYMPHOCYTE ACTIVATION ANTIGEN"/>
    <property type="match status" value="1"/>
</dbReference>
<evidence type="ECO:0000256" key="6">
    <source>
        <dbReference type="ARBA" id="ARBA00023136"/>
    </source>
</evidence>
<evidence type="ECO:0000256" key="5">
    <source>
        <dbReference type="ARBA" id="ARBA00022989"/>
    </source>
</evidence>
<keyword evidence="5" id="KW-1133">Transmembrane helix</keyword>
<name>A0A9R0AWB2_CYPCA</name>
<evidence type="ECO:0000259" key="12">
    <source>
        <dbReference type="PROSITE" id="PS50835"/>
    </source>
</evidence>
<dbReference type="InterPro" id="IPR003598">
    <property type="entry name" value="Ig_sub2"/>
</dbReference>
<feature type="domain" description="Ig-like" evidence="12">
    <location>
        <begin position="102"/>
        <end position="206"/>
    </location>
</feature>
<sequence>MKIYWILALFLTGTSSVSVVLNHPTSLPCGNCENVVWRKIFPIEATVADCQKRKCIIKESFRQRFNVMHEENNSLFLKSAKYNDLGQYVCSCDGIDKHVNLEVVVPINVTVVELRNVTLPCYADTQSGVSDVTWLHNEKKALYYTTKGAPIPGLGYEERVSLTEDGDRDGDVSLTITGVQQTDAGLYRCFVRDETAKGYPHAYMLHVISKTR</sequence>
<protein>
    <submittedName>
        <fullName evidence="13">Uncharacterized protein LOC109057808</fullName>
    </submittedName>
</protein>
<dbReference type="SMART" id="SM00408">
    <property type="entry name" value="IGc2"/>
    <property type="match status" value="1"/>
</dbReference>
<dbReference type="GO" id="GO:0006955">
    <property type="term" value="P:immune response"/>
    <property type="evidence" value="ECO:0007669"/>
    <property type="project" value="TreeGrafter"/>
</dbReference>
<keyword evidence="9" id="KW-0325">Glycoprotein</keyword>
<evidence type="ECO:0000256" key="10">
    <source>
        <dbReference type="ARBA" id="ARBA00023319"/>
    </source>
</evidence>
<proteinExistence type="predicted"/>
<evidence type="ECO:0000256" key="11">
    <source>
        <dbReference type="SAM" id="SignalP"/>
    </source>
</evidence>
<evidence type="ECO:0000256" key="8">
    <source>
        <dbReference type="ARBA" id="ARBA00023170"/>
    </source>
</evidence>
<dbReference type="KEGG" id="ccar:109057808"/>
<dbReference type="InterPro" id="IPR003599">
    <property type="entry name" value="Ig_sub"/>
</dbReference>
<dbReference type="GO" id="GO:0007166">
    <property type="term" value="P:cell surface receptor signaling pathway"/>
    <property type="evidence" value="ECO:0007669"/>
    <property type="project" value="TreeGrafter"/>
</dbReference>
<dbReference type="GO" id="GO:0009897">
    <property type="term" value="C:external side of plasma membrane"/>
    <property type="evidence" value="ECO:0007669"/>
    <property type="project" value="TreeGrafter"/>
</dbReference>
<keyword evidence="3" id="KW-0812">Transmembrane</keyword>
<dbReference type="SMART" id="SM00406">
    <property type="entry name" value="IGv"/>
    <property type="match status" value="1"/>
</dbReference>
<dbReference type="PANTHER" id="PTHR25466:SF11">
    <property type="entry name" value="GALECTIN 17-RELATED"/>
    <property type="match status" value="1"/>
</dbReference>
<evidence type="ECO:0000256" key="7">
    <source>
        <dbReference type="ARBA" id="ARBA00023157"/>
    </source>
</evidence>
<dbReference type="GO" id="GO:0042130">
    <property type="term" value="P:negative regulation of T cell proliferation"/>
    <property type="evidence" value="ECO:0007669"/>
    <property type="project" value="TreeGrafter"/>
</dbReference>
<dbReference type="AlphaFoldDB" id="A0A9R0AWB2"/>
<organism evidence="13">
    <name type="scientific">Cyprinus carpio</name>
    <name type="common">Common carp</name>
    <dbReference type="NCBI Taxonomy" id="7962"/>
    <lineage>
        <taxon>Eukaryota</taxon>
        <taxon>Metazoa</taxon>
        <taxon>Chordata</taxon>
        <taxon>Craniata</taxon>
        <taxon>Vertebrata</taxon>
        <taxon>Euteleostomi</taxon>
        <taxon>Actinopterygii</taxon>
        <taxon>Neopterygii</taxon>
        <taxon>Teleostei</taxon>
        <taxon>Ostariophysi</taxon>
        <taxon>Cypriniformes</taxon>
        <taxon>Cyprinidae</taxon>
        <taxon>Cyprininae</taxon>
        <taxon>Cyprinus</taxon>
    </lineage>
</organism>
<comment type="subcellular location">
    <subcellularLocation>
        <location evidence="1">Cell membrane</location>
        <topology evidence="1">Single-pass type I membrane protein</topology>
    </subcellularLocation>
</comment>
<dbReference type="InterPro" id="IPR007110">
    <property type="entry name" value="Ig-like_dom"/>
</dbReference>
<dbReference type="Proteomes" id="UP001155660">
    <property type="component" value="Chromosome A5"/>
</dbReference>
<feature type="chain" id="PRO_5040339202" evidence="11">
    <location>
        <begin position="17"/>
        <end position="212"/>
    </location>
</feature>
<evidence type="ECO:0000313" key="13">
    <source>
        <dbReference type="RefSeq" id="XP_042613163.1"/>
    </source>
</evidence>
<dbReference type="GO" id="GO:0031295">
    <property type="term" value="P:T cell costimulation"/>
    <property type="evidence" value="ECO:0007669"/>
    <property type="project" value="TreeGrafter"/>
</dbReference>
<dbReference type="InterPro" id="IPR051713">
    <property type="entry name" value="T-cell_Activation_Regulation"/>
</dbReference>
<gene>
    <name evidence="13" type="primary">LOC109057808</name>
</gene>
<evidence type="ECO:0000256" key="4">
    <source>
        <dbReference type="ARBA" id="ARBA00022729"/>
    </source>
</evidence>
<reference evidence="13" key="1">
    <citation type="submission" date="2025-08" db="UniProtKB">
        <authorList>
            <consortium name="RefSeq"/>
        </authorList>
    </citation>
    <scope>IDENTIFICATION</scope>
    <source>
        <tissue evidence="13">Muscle</tissue>
    </source>
</reference>
<dbReference type="InterPro" id="IPR013106">
    <property type="entry name" value="Ig_V-set"/>
</dbReference>
<dbReference type="GO" id="GO:0071222">
    <property type="term" value="P:cellular response to lipopolysaccharide"/>
    <property type="evidence" value="ECO:0007669"/>
    <property type="project" value="TreeGrafter"/>
</dbReference>
<dbReference type="GeneID" id="109057808"/>
<feature type="signal peptide" evidence="11">
    <location>
        <begin position="1"/>
        <end position="16"/>
    </location>
</feature>
<evidence type="ECO:0000256" key="2">
    <source>
        <dbReference type="ARBA" id="ARBA00022475"/>
    </source>
</evidence>
<evidence type="ECO:0000256" key="1">
    <source>
        <dbReference type="ARBA" id="ARBA00004251"/>
    </source>
</evidence>
<dbReference type="Pfam" id="PF07686">
    <property type="entry name" value="V-set"/>
    <property type="match status" value="1"/>
</dbReference>
<dbReference type="RefSeq" id="XP_042613163.1">
    <property type="nucleotide sequence ID" value="XM_042757229.1"/>
</dbReference>
<evidence type="ECO:0000256" key="3">
    <source>
        <dbReference type="ARBA" id="ARBA00022692"/>
    </source>
</evidence>
<evidence type="ECO:0000256" key="9">
    <source>
        <dbReference type="ARBA" id="ARBA00023180"/>
    </source>
</evidence>
<keyword evidence="2" id="KW-1003">Cell membrane</keyword>